<feature type="compositionally biased region" description="Low complexity" evidence="2">
    <location>
        <begin position="14"/>
        <end position="28"/>
    </location>
</feature>
<sequence length="755" mass="87294">MKRERKLTRFRRFSASPNSSLPPLTPSSHTHHDPTYSNPHTAYSIITDQEKNTGQKFFTAKPPQTCQSINPEDITSRTLPTTQDFYTPLKLVDHSDITERIESYELRAKKIFTVEALEENLYLWEKCLNDVMPEVKKYDLDIRRGLVQICMHFLENSKNILKLTASQKLSDQLVFDNLKKTIVSLKNERKNHIEEINELKAIKKLEMEQIEKELEEIFGKNDKEINSLRLRAKELRDVNSVGTSNLLMEIWNSMNQDFDIPDLKNEDFTGLDPSEIPLMLSKKFTLIQKFTAKRIADIINSKKNTDIKTTQTTGEYIDPKAFEEQAKNIEKLHYQLNSAFISIDRYRENFGSKINILETLEIEKNSLSAEVGRLKKDLDMMSSTISKANYDNKKIASEFESIRKDKERLQKEKNSCQLEIIDRDKKLQERQSSIDKLVKTIEDKDDKIFTLERQLAKRRIKTDKPEEGPEASKSLLKPQSKFDEKAFMDSIKSSSSKRRDSSNNNQPPPYRLNESYLTDNTTKSNLITSNPSSSIQTSVKTTKTGSRSNSPSKNRPLKRLSSIEEASSPTSISSQETGPISIKNRQNKLGEKANSIESETKSLKPKEKTKNRPSTRNVENNTHEYESLDEYEIGIKHEDYLDRNSYYEDSQNSYSNEHKNTYSNMNTKSTSTNEFSYMNTIDNSKSVQFNGITLDIEEEQSNKDSIHMFPYNPNQYYGLKGDTFYHSRNAVFLAHPRIPDIKDSITFQSPYILKK</sequence>
<feature type="compositionally biased region" description="Basic and acidic residues" evidence="2">
    <location>
        <begin position="598"/>
        <end position="610"/>
    </location>
</feature>
<feature type="region of interest" description="Disordered" evidence="2">
    <location>
        <begin position="1"/>
        <end position="37"/>
    </location>
</feature>
<dbReference type="EMBL" id="MPUH01000117">
    <property type="protein sequence ID" value="OMJ89786.1"/>
    <property type="molecule type" value="Genomic_DNA"/>
</dbReference>
<reference evidence="3 4" key="1">
    <citation type="submission" date="2016-11" db="EMBL/GenBank/DDBJ databases">
        <title>The macronuclear genome of Stentor coeruleus: a giant cell with tiny introns.</title>
        <authorList>
            <person name="Slabodnick M."/>
            <person name="Ruby J.G."/>
            <person name="Reiff S.B."/>
            <person name="Swart E.C."/>
            <person name="Gosai S."/>
            <person name="Prabakaran S."/>
            <person name="Witkowska E."/>
            <person name="Larue G.E."/>
            <person name="Fisher S."/>
            <person name="Freeman R.M."/>
            <person name="Gunawardena J."/>
            <person name="Chu W."/>
            <person name="Stover N.A."/>
            <person name="Gregory B.D."/>
            <person name="Nowacki M."/>
            <person name="Derisi J."/>
            <person name="Roy S.W."/>
            <person name="Marshall W.F."/>
            <person name="Sood P."/>
        </authorList>
    </citation>
    <scope>NUCLEOTIDE SEQUENCE [LARGE SCALE GENOMIC DNA]</scope>
    <source>
        <strain evidence="3">WM001</strain>
    </source>
</reference>
<evidence type="ECO:0000256" key="1">
    <source>
        <dbReference type="SAM" id="Coils"/>
    </source>
</evidence>
<feature type="coiled-coil region" evidence="1">
    <location>
        <begin position="357"/>
        <end position="419"/>
    </location>
</feature>
<dbReference type="AlphaFoldDB" id="A0A1R2CLF0"/>
<keyword evidence="4" id="KW-1185">Reference proteome</keyword>
<organism evidence="3 4">
    <name type="scientific">Stentor coeruleus</name>
    <dbReference type="NCBI Taxonomy" id="5963"/>
    <lineage>
        <taxon>Eukaryota</taxon>
        <taxon>Sar</taxon>
        <taxon>Alveolata</taxon>
        <taxon>Ciliophora</taxon>
        <taxon>Postciliodesmatophora</taxon>
        <taxon>Heterotrichea</taxon>
        <taxon>Heterotrichida</taxon>
        <taxon>Stentoridae</taxon>
        <taxon>Stentor</taxon>
    </lineage>
</organism>
<proteinExistence type="predicted"/>
<comment type="caution">
    <text evidence="3">The sequence shown here is derived from an EMBL/GenBank/DDBJ whole genome shotgun (WGS) entry which is preliminary data.</text>
</comment>
<gene>
    <name evidence="3" type="ORF">SteCoe_7959</name>
</gene>
<feature type="compositionally biased region" description="Polar residues" evidence="2">
    <location>
        <begin position="564"/>
        <end position="578"/>
    </location>
</feature>
<evidence type="ECO:0000313" key="4">
    <source>
        <dbReference type="Proteomes" id="UP000187209"/>
    </source>
</evidence>
<evidence type="ECO:0000256" key="2">
    <source>
        <dbReference type="SAM" id="MobiDB-lite"/>
    </source>
</evidence>
<feature type="compositionally biased region" description="Polar residues" evidence="2">
    <location>
        <begin position="515"/>
        <end position="553"/>
    </location>
</feature>
<dbReference type="Proteomes" id="UP000187209">
    <property type="component" value="Unassembled WGS sequence"/>
</dbReference>
<evidence type="ECO:0000313" key="3">
    <source>
        <dbReference type="EMBL" id="OMJ89786.1"/>
    </source>
</evidence>
<dbReference type="OrthoDB" id="326460at2759"/>
<feature type="compositionally biased region" description="Basic residues" evidence="2">
    <location>
        <begin position="1"/>
        <end position="12"/>
    </location>
</feature>
<name>A0A1R2CLF0_9CILI</name>
<feature type="coiled-coil region" evidence="1">
    <location>
        <begin position="175"/>
        <end position="216"/>
    </location>
</feature>
<keyword evidence="1" id="KW-0175">Coiled coil</keyword>
<feature type="region of interest" description="Disordered" evidence="2">
    <location>
        <begin position="459"/>
        <end position="625"/>
    </location>
</feature>
<accession>A0A1R2CLF0</accession>
<protein>
    <submittedName>
        <fullName evidence="3">Uncharacterized protein</fullName>
    </submittedName>
</protein>